<dbReference type="PANTHER" id="PTHR11709">
    <property type="entry name" value="MULTI-COPPER OXIDASE"/>
    <property type="match status" value="1"/>
</dbReference>
<feature type="region of interest" description="Disordered" evidence="5">
    <location>
        <begin position="1"/>
        <end position="31"/>
    </location>
</feature>
<dbReference type="Pfam" id="PF07732">
    <property type="entry name" value="Cu-oxidase_3"/>
    <property type="match status" value="1"/>
</dbReference>
<organism evidence="10 11">
    <name type="scientific">Viridothelium virens</name>
    <name type="common">Speckled blister lichen</name>
    <name type="synonym">Trypethelium virens</name>
    <dbReference type="NCBI Taxonomy" id="1048519"/>
    <lineage>
        <taxon>Eukaryota</taxon>
        <taxon>Fungi</taxon>
        <taxon>Dikarya</taxon>
        <taxon>Ascomycota</taxon>
        <taxon>Pezizomycotina</taxon>
        <taxon>Dothideomycetes</taxon>
        <taxon>Dothideomycetes incertae sedis</taxon>
        <taxon>Trypetheliales</taxon>
        <taxon>Trypetheliaceae</taxon>
        <taxon>Viridothelium</taxon>
    </lineage>
</organism>
<keyword evidence="6" id="KW-1133">Transmembrane helix</keyword>
<keyword evidence="3" id="KW-0560">Oxidoreductase</keyword>
<reference evidence="10" key="1">
    <citation type="journal article" date="2020" name="Stud. Mycol.">
        <title>101 Dothideomycetes genomes: a test case for predicting lifestyles and emergence of pathogens.</title>
        <authorList>
            <person name="Haridas S."/>
            <person name="Albert R."/>
            <person name="Binder M."/>
            <person name="Bloem J."/>
            <person name="Labutti K."/>
            <person name="Salamov A."/>
            <person name="Andreopoulos B."/>
            <person name="Baker S."/>
            <person name="Barry K."/>
            <person name="Bills G."/>
            <person name="Bluhm B."/>
            <person name="Cannon C."/>
            <person name="Castanera R."/>
            <person name="Culley D."/>
            <person name="Daum C."/>
            <person name="Ezra D."/>
            <person name="Gonzalez J."/>
            <person name="Henrissat B."/>
            <person name="Kuo A."/>
            <person name="Liang C."/>
            <person name="Lipzen A."/>
            <person name="Lutzoni F."/>
            <person name="Magnuson J."/>
            <person name="Mondo S."/>
            <person name="Nolan M."/>
            <person name="Ohm R."/>
            <person name="Pangilinan J."/>
            <person name="Park H.-J."/>
            <person name="Ramirez L."/>
            <person name="Alfaro M."/>
            <person name="Sun H."/>
            <person name="Tritt A."/>
            <person name="Yoshinaga Y."/>
            <person name="Zwiers L.-H."/>
            <person name="Turgeon B."/>
            <person name="Goodwin S."/>
            <person name="Spatafora J."/>
            <person name="Crous P."/>
            <person name="Grigoriev I."/>
        </authorList>
    </citation>
    <scope>NUCLEOTIDE SEQUENCE</scope>
    <source>
        <strain evidence="10">Tuck. ex Michener</strain>
    </source>
</reference>
<evidence type="ECO:0000259" key="8">
    <source>
        <dbReference type="Pfam" id="PF07731"/>
    </source>
</evidence>
<evidence type="ECO:0000256" key="2">
    <source>
        <dbReference type="ARBA" id="ARBA00022723"/>
    </source>
</evidence>
<dbReference type="EMBL" id="ML991830">
    <property type="protein sequence ID" value="KAF2231192.1"/>
    <property type="molecule type" value="Genomic_DNA"/>
</dbReference>
<keyword evidence="4" id="KW-0186">Copper</keyword>
<dbReference type="PROSITE" id="PS00079">
    <property type="entry name" value="MULTICOPPER_OXIDASE1"/>
    <property type="match status" value="1"/>
</dbReference>
<evidence type="ECO:0000259" key="9">
    <source>
        <dbReference type="Pfam" id="PF07732"/>
    </source>
</evidence>
<dbReference type="AlphaFoldDB" id="A0A6A6GZM4"/>
<keyword evidence="6" id="KW-0812">Transmembrane</keyword>
<name>A0A6A6GZM4_VIRVR</name>
<dbReference type="Gene3D" id="2.60.40.420">
    <property type="entry name" value="Cupredoxins - blue copper proteins"/>
    <property type="match status" value="3"/>
</dbReference>
<dbReference type="PANTHER" id="PTHR11709:SF414">
    <property type="entry name" value="ADR239WP"/>
    <property type="match status" value="1"/>
</dbReference>
<dbReference type="SUPFAM" id="SSF49503">
    <property type="entry name" value="Cupredoxins"/>
    <property type="match status" value="3"/>
</dbReference>
<dbReference type="InterPro" id="IPR011707">
    <property type="entry name" value="Cu-oxidase-like_N"/>
</dbReference>
<protein>
    <submittedName>
        <fullName evidence="10">Multicopper oxidase</fullName>
    </submittedName>
</protein>
<dbReference type="Pfam" id="PF00394">
    <property type="entry name" value="Cu-oxidase"/>
    <property type="match status" value="1"/>
</dbReference>
<keyword evidence="2" id="KW-0479">Metal-binding</keyword>
<dbReference type="InterPro" id="IPR002355">
    <property type="entry name" value="Cu_oxidase_Cu_BS"/>
</dbReference>
<dbReference type="GO" id="GO:0016491">
    <property type="term" value="F:oxidoreductase activity"/>
    <property type="evidence" value="ECO:0007669"/>
    <property type="project" value="UniProtKB-KW"/>
</dbReference>
<dbReference type="GO" id="GO:0005507">
    <property type="term" value="F:copper ion binding"/>
    <property type="evidence" value="ECO:0007669"/>
    <property type="project" value="InterPro"/>
</dbReference>
<evidence type="ECO:0000256" key="6">
    <source>
        <dbReference type="SAM" id="Phobius"/>
    </source>
</evidence>
<dbReference type="InterPro" id="IPR011706">
    <property type="entry name" value="Cu-oxidase_C"/>
</dbReference>
<dbReference type="InterPro" id="IPR045087">
    <property type="entry name" value="Cu-oxidase_fam"/>
</dbReference>
<dbReference type="PROSITE" id="PS00080">
    <property type="entry name" value="MULTICOPPER_OXIDASE2"/>
    <property type="match status" value="1"/>
</dbReference>
<dbReference type="FunFam" id="2.60.40.420:FF:000071">
    <property type="entry name" value="Conidial pigment biosynthesis oxidase Abr1/brown 1"/>
    <property type="match status" value="1"/>
</dbReference>
<dbReference type="Pfam" id="PF07731">
    <property type="entry name" value="Cu-oxidase_2"/>
    <property type="match status" value="1"/>
</dbReference>
<feature type="domain" description="Plastocyanin-like" evidence="9">
    <location>
        <begin position="111"/>
        <end position="225"/>
    </location>
</feature>
<dbReference type="InterPro" id="IPR033138">
    <property type="entry name" value="Cu_oxidase_CS"/>
</dbReference>
<dbReference type="OrthoDB" id="2121828at2759"/>
<evidence type="ECO:0000313" key="11">
    <source>
        <dbReference type="Proteomes" id="UP000800092"/>
    </source>
</evidence>
<dbReference type="CDD" id="cd13910">
    <property type="entry name" value="CuRO_3_MCO_like_4"/>
    <property type="match status" value="1"/>
</dbReference>
<evidence type="ECO:0000259" key="7">
    <source>
        <dbReference type="Pfam" id="PF00394"/>
    </source>
</evidence>
<proteinExistence type="inferred from homology"/>
<evidence type="ECO:0000256" key="1">
    <source>
        <dbReference type="ARBA" id="ARBA00010609"/>
    </source>
</evidence>
<evidence type="ECO:0000313" key="10">
    <source>
        <dbReference type="EMBL" id="KAF2231192.1"/>
    </source>
</evidence>
<sequence length="676" mass="75557">MPSRHEDEPEDGYELDSGSSQLTPSEEQEQALLSEHDVEKLPQQRAREHPISLITRILRPRTIVPIIIGSILAIIALAIALKQVRTPGDYTLNPNWDYGVGPKRRVYNWTIQDIEKNPDGVYRPMMLVNGQFPGPLIECNEGDTIVVNVDNQAANATSIHWHGLYQNGTNWMDGTVGITQCPIAPNTRFTYDFKVDGQSGTYWYHAHQGVQAADGLFGPFVIHGKDEREQQKIEYHTDRVVMVHDHYYNLSSELLMEYLAPDQENAEPVPDSALINGMNVRDCSSLLHRKCDNSSASLPVFALESTKNHRLRIINVGAFAEFQLQIDEHEFAVTEVDGTDIWPAYYHRLKINPAQRYSIIISSNSTNSYWLRAQMITTCFAEPNPDMKGEARAIINYTTNPTEPSSPSPEPTSKDWNDVVELECRDMNTTELIPIEQIPPPSVADATFYLRTTFEIGAWRLSRGFFNQTSWRASAHSPTLLRAVDGLSSSNTSFISSGPSSTTSTSSLPEDILPNPFAFVNTAAFDATRELVLQTSGIRTVDLLVSNFDDGAHPLHLHGHKFWVLASGSSGYPSPSIYEDGTLNLENPLRRDTVTMEAFGWVLVRVVLDNPGMWALHCHVTWHAEAGLMMQVLARAEEVAKFEIPADVRGLCGKEGLERGMAPSDEIFMHQPDQPS</sequence>
<evidence type="ECO:0000256" key="5">
    <source>
        <dbReference type="SAM" id="MobiDB-lite"/>
    </source>
</evidence>
<keyword evidence="6" id="KW-0472">Membrane</keyword>
<feature type="domain" description="Plastocyanin-like" evidence="7">
    <location>
        <begin position="239"/>
        <end position="399"/>
    </location>
</feature>
<comment type="similarity">
    <text evidence="1">Belongs to the multicopper oxidase family.</text>
</comment>
<feature type="domain" description="Plastocyanin-like" evidence="8">
    <location>
        <begin position="521"/>
        <end position="635"/>
    </location>
</feature>
<dbReference type="Proteomes" id="UP000800092">
    <property type="component" value="Unassembled WGS sequence"/>
</dbReference>
<evidence type="ECO:0000256" key="3">
    <source>
        <dbReference type="ARBA" id="ARBA00023002"/>
    </source>
</evidence>
<dbReference type="CDD" id="cd13857">
    <property type="entry name" value="CuRO_1_Diphenol_Ox"/>
    <property type="match status" value="1"/>
</dbReference>
<keyword evidence="11" id="KW-1185">Reference proteome</keyword>
<gene>
    <name evidence="10" type="ORF">EV356DRAFT_526220</name>
</gene>
<dbReference type="InterPro" id="IPR001117">
    <property type="entry name" value="Cu-oxidase_2nd"/>
</dbReference>
<dbReference type="InterPro" id="IPR008972">
    <property type="entry name" value="Cupredoxin"/>
</dbReference>
<accession>A0A6A6GZM4</accession>
<feature type="transmembrane region" description="Helical" evidence="6">
    <location>
        <begin position="62"/>
        <end position="81"/>
    </location>
</feature>
<evidence type="ECO:0000256" key="4">
    <source>
        <dbReference type="ARBA" id="ARBA00023008"/>
    </source>
</evidence>